<evidence type="ECO:0000256" key="3">
    <source>
        <dbReference type="ARBA" id="ARBA00023054"/>
    </source>
</evidence>
<feature type="coiled-coil region" evidence="5">
    <location>
        <begin position="700"/>
        <end position="745"/>
    </location>
</feature>
<dbReference type="InterPro" id="IPR033290">
    <property type="entry name" value="CCDC39"/>
</dbReference>
<feature type="coiled-coil region" evidence="5">
    <location>
        <begin position="307"/>
        <end position="334"/>
    </location>
</feature>
<evidence type="ECO:0000313" key="7">
    <source>
        <dbReference type="EMBL" id="VDP69557.1"/>
    </source>
</evidence>
<dbReference type="GO" id="GO:0005576">
    <property type="term" value="C:extracellular region"/>
    <property type="evidence" value="ECO:0007669"/>
    <property type="project" value="GOC"/>
</dbReference>
<sequence length="878" mass="102728">MEFGKNTSTGILNISNPKIYSTGILQLDELQRRIHLKSSECTREQEKVKQLRDHMHAVRQEIDNCASLIELRESNIEAEKHQQKIIEREEGRMKVELEKLKNLREEVRERKCCLENLAFTKRTELENATRKMTQDKQGLNEWMSKIEERDEDMMIMKKYIRQDDSKIKELELEMQRLTDNLREKKTKLDNIYIKTQTNQVALDRASEEARIAYNERDKLIAQWEQVINRMRERDEELRQFAQRLNEMHFTVDEQELALREREEFLQTQKEITTEAERRLVETTGEIAKHKLEMTESDLKRMNFLSELEALKRTVDKMASELESIRTKTSQLKKEKLQKTQKLAALQQLSADLTEKLDYVTQSKLTVEQLAQEADARLLADESNYEALAKYLNQLHEISHHQMNNYSTVSVLLVNLCSYFIVLLQPSHQFEELKSKSKILEQQFEGARASLRMLNSKLAKLDAQLLRHQEVIYKEDFHLQQLERRISRMRGEQNEEEKTALEEQVRQLNADLEQRTKTVTILTNELSSLKGEVYRVKKEASTLQERHNNVENRMKTNELEVDIATREKAKMETVLHRLLVEQNLLRLEVRRLHGIYERHANRAAQEKEELQQRGDALDVETRRAEQEVIALENTLAVMNGCNQVYRMSHAKLPEDSEELRLDKELREEHQVLTIKLRYDMDKLCELRQTEQDESIAITREMEPYLEQIEELTQELERKNREIMAQRERLTRAQIRLKKAIAKAEQKEPSQLEPIRSDIQVRMLKEYAEQLTRDTLNCVKSDEQIVDQAQILLSASGIPYQRMSGLRSRRGSQFSSASSHVTSPSIARSPASSGTVTPVDQSRVPSARSMDSQNPPIKDLTMSGVDVTIRSSVSTSTSQM</sequence>
<dbReference type="PANTHER" id="PTHR18962">
    <property type="entry name" value="COILED-COIL DOMAIN-CONTAINING PROTEIN 39"/>
    <property type="match status" value="1"/>
</dbReference>
<feature type="coiled-coil region" evidence="5">
    <location>
        <begin position="27"/>
        <end position="61"/>
    </location>
</feature>
<feature type="compositionally biased region" description="Low complexity" evidence="6">
    <location>
        <begin position="863"/>
        <end position="878"/>
    </location>
</feature>
<feature type="region of interest" description="Disordered" evidence="6">
    <location>
        <begin position="802"/>
        <end position="878"/>
    </location>
</feature>
<evidence type="ECO:0000256" key="1">
    <source>
        <dbReference type="ARBA" id="ARBA00005805"/>
    </source>
</evidence>
<organism evidence="9">
    <name type="scientific">Echinostoma caproni</name>
    <dbReference type="NCBI Taxonomy" id="27848"/>
    <lineage>
        <taxon>Eukaryota</taxon>
        <taxon>Metazoa</taxon>
        <taxon>Spiralia</taxon>
        <taxon>Lophotrochozoa</taxon>
        <taxon>Platyhelminthes</taxon>
        <taxon>Trematoda</taxon>
        <taxon>Digenea</taxon>
        <taxon>Plagiorchiida</taxon>
        <taxon>Echinostomata</taxon>
        <taxon>Echinostomatoidea</taxon>
        <taxon>Echinostomatidae</taxon>
        <taxon>Echinostoma</taxon>
    </lineage>
</organism>
<feature type="coiled-coil region" evidence="5">
    <location>
        <begin position="160"/>
        <end position="222"/>
    </location>
</feature>
<dbReference type="GO" id="GO:0036159">
    <property type="term" value="P:inner dynein arm assembly"/>
    <property type="evidence" value="ECO:0007669"/>
    <property type="project" value="InterPro"/>
</dbReference>
<evidence type="ECO:0000256" key="6">
    <source>
        <dbReference type="SAM" id="MobiDB-lite"/>
    </source>
</evidence>
<dbReference type="EMBL" id="UZAN01040409">
    <property type="protein sequence ID" value="VDP69557.1"/>
    <property type="molecule type" value="Genomic_DNA"/>
</dbReference>
<feature type="compositionally biased region" description="Polar residues" evidence="6">
    <location>
        <begin position="818"/>
        <end position="853"/>
    </location>
</feature>
<dbReference type="GO" id="GO:0005930">
    <property type="term" value="C:axoneme"/>
    <property type="evidence" value="ECO:0007669"/>
    <property type="project" value="InterPro"/>
</dbReference>
<accession>A0A183A915</accession>
<dbReference type="OrthoDB" id="10259720at2759"/>
<feature type="coiled-coil region" evidence="5">
    <location>
        <begin position="592"/>
        <end position="626"/>
    </location>
</feature>
<evidence type="ECO:0000313" key="9">
    <source>
        <dbReference type="WBParaSite" id="ECPE_0000345301-mRNA-1"/>
    </source>
</evidence>
<evidence type="ECO:0000256" key="5">
    <source>
        <dbReference type="SAM" id="Coils"/>
    </source>
</evidence>
<dbReference type="Pfam" id="PF24161">
    <property type="entry name" value="CCDC39"/>
    <property type="match status" value="3"/>
</dbReference>
<dbReference type="AlphaFoldDB" id="A0A183A915"/>
<gene>
    <name evidence="7" type="ORF">ECPE_LOCUS3450</name>
</gene>
<comment type="function">
    <text evidence="4">Required for assembly of dynein regulatory complex (DRC) and inner dynein arm (IDA) complexes, which are responsible for ciliary beat regulation, thereby playing a central role in motility in cilia and flagella. Probably acts together with CCDC40 to form a molecular ruler that determines the 96 nanometer (nm) repeat length and arrangements of components in cilia and flagella. Not required for outer dynein arm complexes assembly.</text>
</comment>
<keyword evidence="3 5" id="KW-0175">Coiled coil</keyword>
<protein>
    <recommendedName>
        <fullName evidence="2">Coiled-coil domain-containing protein 39</fullName>
    </recommendedName>
</protein>
<dbReference type="GO" id="GO:0060287">
    <property type="term" value="P:epithelial cilium movement involved in determination of left/right asymmetry"/>
    <property type="evidence" value="ECO:0007669"/>
    <property type="project" value="TreeGrafter"/>
</dbReference>
<reference evidence="9" key="1">
    <citation type="submission" date="2016-06" db="UniProtKB">
        <authorList>
            <consortium name="WormBaseParasite"/>
        </authorList>
    </citation>
    <scope>IDENTIFICATION</scope>
</reference>
<proteinExistence type="inferred from homology"/>
<keyword evidence="8" id="KW-1185">Reference proteome</keyword>
<name>A0A183A915_9TREM</name>
<dbReference type="WBParaSite" id="ECPE_0000345301-mRNA-1">
    <property type="protein sequence ID" value="ECPE_0000345301-mRNA-1"/>
    <property type="gene ID" value="ECPE_0000345301"/>
</dbReference>
<comment type="similarity">
    <text evidence="1">Belongs to the CCDC39 family.</text>
</comment>
<evidence type="ECO:0000256" key="2">
    <source>
        <dbReference type="ARBA" id="ARBA00016725"/>
    </source>
</evidence>
<dbReference type="PANTHER" id="PTHR18962:SF0">
    <property type="entry name" value="COILED-COIL DOMAIN-CONTAINING PROTEIN 39"/>
    <property type="match status" value="1"/>
</dbReference>
<dbReference type="Proteomes" id="UP000272942">
    <property type="component" value="Unassembled WGS sequence"/>
</dbReference>
<dbReference type="GO" id="GO:0060285">
    <property type="term" value="P:cilium-dependent cell motility"/>
    <property type="evidence" value="ECO:0007669"/>
    <property type="project" value="TreeGrafter"/>
</dbReference>
<reference evidence="7 8" key="2">
    <citation type="submission" date="2018-11" db="EMBL/GenBank/DDBJ databases">
        <authorList>
            <consortium name="Pathogen Informatics"/>
        </authorList>
    </citation>
    <scope>NUCLEOTIDE SEQUENCE [LARGE SCALE GENOMIC DNA]</scope>
    <source>
        <strain evidence="7 8">Egypt</strain>
    </source>
</reference>
<evidence type="ECO:0000313" key="8">
    <source>
        <dbReference type="Proteomes" id="UP000272942"/>
    </source>
</evidence>
<feature type="coiled-coil region" evidence="5">
    <location>
        <begin position="429"/>
        <end position="566"/>
    </location>
</feature>
<evidence type="ECO:0000256" key="4">
    <source>
        <dbReference type="ARBA" id="ARBA00045182"/>
    </source>
</evidence>